<keyword evidence="2" id="KW-0813">Transport</keyword>
<dbReference type="PANTHER" id="PTHR43335">
    <property type="entry name" value="ABC TRANSPORTER, ATP-BINDING PROTEIN"/>
    <property type="match status" value="1"/>
</dbReference>
<evidence type="ECO:0000256" key="2">
    <source>
        <dbReference type="ARBA" id="ARBA00022448"/>
    </source>
</evidence>
<evidence type="ECO:0000256" key="1">
    <source>
        <dbReference type="ARBA" id="ARBA00005417"/>
    </source>
</evidence>
<comment type="similarity">
    <text evidence="1">Belongs to the ABC transporter superfamily.</text>
</comment>
<keyword evidence="4" id="KW-1185">Reference proteome</keyword>
<dbReference type="SUPFAM" id="SSF52540">
    <property type="entry name" value="P-loop containing nucleoside triphosphate hydrolases"/>
    <property type="match status" value="1"/>
</dbReference>
<dbReference type="Proteomes" id="UP000317378">
    <property type="component" value="Unassembled WGS sequence"/>
</dbReference>
<comment type="caution">
    <text evidence="3">The sequence shown here is derived from an EMBL/GenBank/DDBJ whole genome shotgun (WGS) entry which is preliminary data.</text>
</comment>
<organism evidence="3 4">
    <name type="scientific">Streptomyces sporangiiformans</name>
    <dbReference type="NCBI Taxonomy" id="2315329"/>
    <lineage>
        <taxon>Bacteria</taxon>
        <taxon>Bacillati</taxon>
        <taxon>Actinomycetota</taxon>
        <taxon>Actinomycetes</taxon>
        <taxon>Kitasatosporales</taxon>
        <taxon>Streptomycetaceae</taxon>
        <taxon>Streptomyces</taxon>
    </lineage>
</organism>
<name>A0A505DQI2_9ACTN</name>
<sequence length="156" mass="16665">MDTQADPSAAARLVGLVPEGMPLREIPVRDALVEAGVDQGLDRDTAEERTTEVLDAFELRDTECVPTTRLLPGQRSRVALGCALLPLPRLLLLCDPLDGVDSASEAIICRAISRFAASTGTVVFSTGSTDVVDRVADHVLLIRDDQVVGSRVSPRC</sequence>
<proteinExistence type="inferred from homology"/>
<dbReference type="AlphaFoldDB" id="A0A505DQI2"/>
<dbReference type="RefSeq" id="WP_140935821.1">
    <property type="nucleotide sequence ID" value="NZ_QXMJ01000047.1"/>
</dbReference>
<dbReference type="EMBL" id="VCHX02000047">
    <property type="protein sequence ID" value="TPQ23477.1"/>
    <property type="molecule type" value="Genomic_DNA"/>
</dbReference>
<evidence type="ECO:0000313" key="4">
    <source>
        <dbReference type="Proteomes" id="UP000317378"/>
    </source>
</evidence>
<evidence type="ECO:0000313" key="3">
    <source>
        <dbReference type="EMBL" id="TPQ23477.1"/>
    </source>
</evidence>
<dbReference type="InterPro" id="IPR027417">
    <property type="entry name" value="P-loop_NTPase"/>
</dbReference>
<evidence type="ECO:0008006" key="5">
    <source>
        <dbReference type="Google" id="ProtNLM"/>
    </source>
</evidence>
<gene>
    <name evidence="3" type="ORF">FGD71_004480</name>
</gene>
<reference evidence="3 4" key="1">
    <citation type="submission" date="2019-06" db="EMBL/GenBank/DDBJ databases">
        <title>Streptomyces sporangiiformans sp. nov., a novel actinomycete isolated from soil in Mount Song.</title>
        <authorList>
            <person name="Han L."/>
        </authorList>
    </citation>
    <scope>NUCLEOTIDE SEQUENCE [LARGE SCALE GENOMIC DNA]</scope>
    <source>
        <strain evidence="3 4">NEAU-SSA 1</strain>
    </source>
</reference>
<accession>A0A505DQI2</accession>
<protein>
    <recommendedName>
        <fullName evidence="5">ATP-binding cassette domain-containing protein</fullName>
    </recommendedName>
</protein>
<dbReference type="Gene3D" id="3.40.50.300">
    <property type="entry name" value="P-loop containing nucleotide triphosphate hydrolases"/>
    <property type="match status" value="1"/>
</dbReference>